<evidence type="ECO:0000256" key="1">
    <source>
        <dbReference type="SAM" id="MobiDB-lite"/>
    </source>
</evidence>
<dbReference type="Proteomes" id="UP001215598">
    <property type="component" value="Unassembled WGS sequence"/>
</dbReference>
<dbReference type="AlphaFoldDB" id="A0AAD7MY69"/>
<feature type="compositionally biased region" description="Polar residues" evidence="1">
    <location>
        <begin position="52"/>
        <end position="70"/>
    </location>
</feature>
<keyword evidence="3" id="KW-1185">Reference proteome</keyword>
<evidence type="ECO:0000313" key="2">
    <source>
        <dbReference type="EMBL" id="KAJ7737389.1"/>
    </source>
</evidence>
<name>A0AAD7MY69_9AGAR</name>
<accession>A0AAD7MY69</accession>
<feature type="region of interest" description="Disordered" evidence="1">
    <location>
        <begin position="52"/>
        <end position="83"/>
    </location>
</feature>
<gene>
    <name evidence="2" type="ORF">B0H16DRAFT_1466305</name>
</gene>
<reference evidence="2" key="1">
    <citation type="submission" date="2023-03" db="EMBL/GenBank/DDBJ databases">
        <title>Massive genome expansion in bonnet fungi (Mycena s.s.) driven by repeated elements and novel gene families across ecological guilds.</title>
        <authorList>
            <consortium name="Lawrence Berkeley National Laboratory"/>
            <person name="Harder C.B."/>
            <person name="Miyauchi S."/>
            <person name="Viragh M."/>
            <person name="Kuo A."/>
            <person name="Thoen E."/>
            <person name="Andreopoulos B."/>
            <person name="Lu D."/>
            <person name="Skrede I."/>
            <person name="Drula E."/>
            <person name="Henrissat B."/>
            <person name="Morin E."/>
            <person name="Kohler A."/>
            <person name="Barry K."/>
            <person name="LaButti K."/>
            <person name="Morin E."/>
            <person name="Salamov A."/>
            <person name="Lipzen A."/>
            <person name="Mereny Z."/>
            <person name="Hegedus B."/>
            <person name="Baldrian P."/>
            <person name="Stursova M."/>
            <person name="Weitz H."/>
            <person name="Taylor A."/>
            <person name="Grigoriev I.V."/>
            <person name="Nagy L.G."/>
            <person name="Martin F."/>
            <person name="Kauserud H."/>
        </authorList>
    </citation>
    <scope>NUCLEOTIDE SEQUENCE</scope>
    <source>
        <strain evidence="2">CBHHK182m</strain>
    </source>
</reference>
<dbReference type="EMBL" id="JARKIB010000117">
    <property type="protein sequence ID" value="KAJ7737389.1"/>
    <property type="molecule type" value="Genomic_DNA"/>
</dbReference>
<evidence type="ECO:0000313" key="3">
    <source>
        <dbReference type="Proteomes" id="UP001215598"/>
    </source>
</evidence>
<comment type="caution">
    <text evidence="2">The sequence shown here is derived from an EMBL/GenBank/DDBJ whole genome shotgun (WGS) entry which is preliminary data.</text>
</comment>
<sequence length="133" mass="14571">MIVNHDHQRQLRSARGMMARLLAQPSQFLQVLKRVATCGSLNYPQAIPSSSFKPFLPQPTTGPKTINTQAPWAENGAQPPSRARGTDDIVFVGNDNVANVVKGRILAITHYIISSVAHFVMALKRVVTNPQIS</sequence>
<protein>
    <submittedName>
        <fullName evidence="2">Uncharacterized protein</fullName>
    </submittedName>
</protein>
<proteinExistence type="predicted"/>
<organism evidence="2 3">
    <name type="scientific">Mycena metata</name>
    <dbReference type="NCBI Taxonomy" id="1033252"/>
    <lineage>
        <taxon>Eukaryota</taxon>
        <taxon>Fungi</taxon>
        <taxon>Dikarya</taxon>
        <taxon>Basidiomycota</taxon>
        <taxon>Agaricomycotina</taxon>
        <taxon>Agaricomycetes</taxon>
        <taxon>Agaricomycetidae</taxon>
        <taxon>Agaricales</taxon>
        <taxon>Marasmiineae</taxon>
        <taxon>Mycenaceae</taxon>
        <taxon>Mycena</taxon>
    </lineage>
</organism>